<evidence type="ECO:0000256" key="3">
    <source>
        <dbReference type="ARBA" id="ARBA00023004"/>
    </source>
</evidence>
<feature type="region of interest" description="Disordered" evidence="5">
    <location>
        <begin position="265"/>
        <end position="284"/>
    </location>
</feature>
<dbReference type="InterPro" id="IPR038414">
    <property type="entry name" value="CcoP_N_sf"/>
</dbReference>
<dbReference type="Gene3D" id="6.10.280.130">
    <property type="match status" value="1"/>
</dbReference>
<accession>A0ABP8ML88</accession>
<reference evidence="9" key="1">
    <citation type="journal article" date="2019" name="Int. J. Syst. Evol. Microbiol.">
        <title>The Global Catalogue of Microorganisms (GCM) 10K type strain sequencing project: providing services to taxonomists for standard genome sequencing and annotation.</title>
        <authorList>
            <consortium name="The Broad Institute Genomics Platform"/>
            <consortium name="The Broad Institute Genome Sequencing Center for Infectious Disease"/>
            <person name="Wu L."/>
            <person name="Ma J."/>
        </authorList>
    </citation>
    <scope>NUCLEOTIDE SEQUENCE [LARGE SCALE GENOMIC DNA]</scope>
    <source>
        <strain evidence="9">JCM 17927</strain>
    </source>
</reference>
<evidence type="ECO:0000256" key="2">
    <source>
        <dbReference type="ARBA" id="ARBA00022723"/>
    </source>
</evidence>
<evidence type="ECO:0000256" key="5">
    <source>
        <dbReference type="SAM" id="MobiDB-lite"/>
    </source>
</evidence>
<name>A0ABP8ML88_9BACT</name>
<keyword evidence="6" id="KW-0812">Transmembrane</keyword>
<dbReference type="InterPro" id="IPR036909">
    <property type="entry name" value="Cyt_c-like_dom_sf"/>
</dbReference>
<keyword evidence="6" id="KW-1133">Transmembrane helix</keyword>
<evidence type="ECO:0000259" key="7">
    <source>
        <dbReference type="PROSITE" id="PS51007"/>
    </source>
</evidence>
<keyword evidence="2 4" id="KW-0479">Metal-binding</keyword>
<sequence>MQLIAMNLPLLQTILLSAPGSDHLFGEVKTVEDVFLAAVVGIIILVCALVLVQVIHLYLTVRELNQPAESAQAVVARPKKTFWQYFTGLVPISQEKELVMEHSYDGIQELDNPTPPWFMSLFYGTIAIGVVYLIYYHVIDTDSLQIAEYTQEVAIAEKQREEYIKKVAGNINENTVTMVADAKGLESGKTLYTQYCVACHGEQAEGKVGPNLTDEYWLHGGDIKAVFHSITEGIPDKGMISWKNQLNPLQIQQISSFVLSLKGTNPANAKEPQGTKAGEEVAAR</sequence>
<dbReference type="Proteomes" id="UP001501175">
    <property type="component" value="Unassembled WGS sequence"/>
</dbReference>
<dbReference type="PANTHER" id="PTHR33751:SF1">
    <property type="entry name" value="CBB3-TYPE CYTOCHROME C OXIDASE SUBUNIT FIXP"/>
    <property type="match status" value="1"/>
</dbReference>
<feature type="domain" description="Cytochrome c" evidence="7">
    <location>
        <begin position="183"/>
        <end position="262"/>
    </location>
</feature>
<evidence type="ECO:0000313" key="8">
    <source>
        <dbReference type="EMBL" id="GAA4452118.1"/>
    </source>
</evidence>
<dbReference type="PROSITE" id="PS51007">
    <property type="entry name" value="CYTC"/>
    <property type="match status" value="1"/>
</dbReference>
<keyword evidence="6" id="KW-0472">Membrane</keyword>
<keyword evidence="3 4" id="KW-0408">Iron</keyword>
<gene>
    <name evidence="8" type="ORF">GCM10023189_15040</name>
</gene>
<dbReference type="Gene3D" id="1.10.760.10">
    <property type="entry name" value="Cytochrome c-like domain"/>
    <property type="match status" value="1"/>
</dbReference>
<evidence type="ECO:0000256" key="6">
    <source>
        <dbReference type="SAM" id="Phobius"/>
    </source>
</evidence>
<dbReference type="Pfam" id="PF14715">
    <property type="entry name" value="FixP_N"/>
    <property type="match status" value="1"/>
</dbReference>
<protein>
    <recommendedName>
        <fullName evidence="7">Cytochrome c domain-containing protein</fullName>
    </recommendedName>
</protein>
<organism evidence="8 9">
    <name type="scientific">Nibrella saemangeumensis</name>
    <dbReference type="NCBI Taxonomy" id="1084526"/>
    <lineage>
        <taxon>Bacteria</taxon>
        <taxon>Pseudomonadati</taxon>
        <taxon>Bacteroidota</taxon>
        <taxon>Cytophagia</taxon>
        <taxon>Cytophagales</taxon>
        <taxon>Spirosomataceae</taxon>
        <taxon>Nibrella</taxon>
    </lineage>
</organism>
<feature type="transmembrane region" description="Helical" evidence="6">
    <location>
        <begin position="36"/>
        <end position="59"/>
    </location>
</feature>
<keyword evidence="9" id="KW-1185">Reference proteome</keyword>
<dbReference type="PANTHER" id="PTHR33751">
    <property type="entry name" value="CBB3-TYPE CYTOCHROME C OXIDASE SUBUNIT FIXP"/>
    <property type="match status" value="1"/>
</dbReference>
<dbReference type="SUPFAM" id="SSF46626">
    <property type="entry name" value="Cytochrome c"/>
    <property type="match status" value="1"/>
</dbReference>
<keyword evidence="1 4" id="KW-0349">Heme</keyword>
<evidence type="ECO:0000313" key="9">
    <source>
        <dbReference type="Proteomes" id="UP001501175"/>
    </source>
</evidence>
<dbReference type="EMBL" id="BAABHD010000021">
    <property type="protein sequence ID" value="GAA4452118.1"/>
    <property type="molecule type" value="Genomic_DNA"/>
</dbReference>
<feature type="transmembrane region" description="Helical" evidence="6">
    <location>
        <begin position="117"/>
        <end position="138"/>
    </location>
</feature>
<dbReference type="InterPro" id="IPR032858">
    <property type="entry name" value="CcoP_N"/>
</dbReference>
<dbReference type="InterPro" id="IPR009056">
    <property type="entry name" value="Cyt_c-like_dom"/>
</dbReference>
<dbReference type="InterPro" id="IPR050597">
    <property type="entry name" value="Cytochrome_c_Oxidase_Subunit"/>
</dbReference>
<evidence type="ECO:0000256" key="1">
    <source>
        <dbReference type="ARBA" id="ARBA00022617"/>
    </source>
</evidence>
<proteinExistence type="predicted"/>
<comment type="caution">
    <text evidence="8">The sequence shown here is derived from an EMBL/GenBank/DDBJ whole genome shotgun (WGS) entry which is preliminary data.</text>
</comment>
<dbReference type="Pfam" id="PF13442">
    <property type="entry name" value="Cytochrome_CBB3"/>
    <property type="match status" value="1"/>
</dbReference>
<evidence type="ECO:0000256" key="4">
    <source>
        <dbReference type="PROSITE-ProRule" id="PRU00433"/>
    </source>
</evidence>